<dbReference type="GO" id="GO:0003677">
    <property type="term" value="F:DNA binding"/>
    <property type="evidence" value="ECO:0007669"/>
    <property type="project" value="UniProtKB-KW"/>
</dbReference>
<organism evidence="8 9">
    <name type="scientific">Pontiella desulfatans</name>
    <dbReference type="NCBI Taxonomy" id="2750659"/>
    <lineage>
        <taxon>Bacteria</taxon>
        <taxon>Pseudomonadati</taxon>
        <taxon>Kiritimatiellota</taxon>
        <taxon>Kiritimatiellia</taxon>
        <taxon>Kiritimatiellales</taxon>
        <taxon>Pontiellaceae</taxon>
        <taxon>Pontiella</taxon>
    </lineage>
</organism>
<evidence type="ECO:0000313" key="9">
    <source>
        <dbReference type="Proteomes" id="UP000366872"/>
    </source>
</evidence>
<protein>
    <submittedName>
        <fullName evidence="8">RNA polymerase sigma factor SigV</fullName>
    </submittedName>
</protein>
<keyword evidence="5" id="KW-0804">Transcription</keyword>
<evidence type="ECO:0000256" key="3">
    <source>
        <dbReference type="ARBA" id="ARBA00023082"/>
    </source>
</evidence>
<feature type="domain" description="RNA polymerase sigma-70 region 2" evidence="6">
    <location>
        <begin position="22"/>
        <end position="89"/>
    </location>
</feature>
<keyword evidence="2" id="KW-0805">Transcription regulation</keyword>
<dbReference type="InterPro" id="IPR036388">
    <property type="entry name" value="WH-like_DNA-bd_sf"/>
</dbReference>
<proteinExistence type="inferred from homology"/>
<dbReference type="AlphaFoldDB" id="A0A6C2UAE7"/>
<comment type="similarity">
    <text evidence="1">Belongs to the sigma-70 factor family. ECF subfamily.</text>
</comment>
<keyword evidence="4" id="KW-0238">DNA-binding</keyword>
<evidence type="ECO:0000256" key="2">
    <source>
        <dbReference type="ARBA" id="ARBA00023015"/>
    </source>
</evidence>
<evidence type="ECO:0000256" key="1">
    <source>
        <dbReference type="ARBA" id="ARBA00010641"/>
    </source>
</evidence>
<dbReference type="GO" id="GO:0006352">
    <property type="term" value="P:DNA-templated transcription initiation"/>
    <property type="evidence" value="ECO:0007669"/>
    <property type="project" value="InterPro"/>
</dbReference>
<evidence type="ECO:0000313" key="8">
    <source>
        <dbReference type="EMBL" id="VGO16833.1"/>
    </source>
</evidence>
<dbReference type="NCBIfam" id="TIGR02937">
    <property type="entry name" value="sigma70-ECF"/>
    <property type="match status" value="1"/>
</dbReference>
<reference evidence="8 9" key="1">
    <citation type="submission" date="2019-04" db="EMBL/GenBank/DDBJ databases">
        <authorList>
            <person name="Van Vliet M D."/>
        </authorList>
    </citation>
    <scope>NUCLEOTIDE SEQUENCE [LARGE SCALE GENOMIC DNA]</scope>
    <source>
        <strain evidence="8 9">F1</strain>
    </source>
</reference>
<dbReference type="EMBL" id="CAAHFG010000004">
    <property type="protein sequence ID" value="VGO16833.1"/>
    <property type="molecule type" value="Genomic_DNA"/>
</dbReference>
<keyword evidence="3" id="KW-0731">Sigma factor</keyword>
<dbReference type="Gene3D" id="1.10.1740.10">
    <property type="match status" value="1"/>
</dbReference>
<dbReference type="PANTHER" id="PTHR43133:SF8">
    <property type="entry name" value="RNA POLYMERASE SIGMA FACTOR HI_1459-RELATED"/>
    <property type="match status" value="1"/>
</dbReference>
<dbReference type="InterPro" id="IPR013324">
    <property type="entry name" value="RNA_pol_sigma_r3/r4-like"/>
</dbReference>
<evidence type="ECO:0000256" key="4">
    <source>
        <dbReference type="ARBA" id="ARBA00023125"/>
    </source>
</evidence>
<dbReference type="SUPFAM" id="SSF88946">
    <property type="entry name" value="Sigma2 domain of RNA polymerase sigma factors"/>
    <property type="match status" value="1"/>
</dbReference>
<feature type="domain" description="RNA polymerase sigma factor 70 region 4 type 2" evidence="7">
    <location>
        <begin position="124"/>
        <end position="172"/>
    </location>
</feature>
<dbReference type="Proteomes" id="UP000366872">
    <property type="component" value="Unassembled WGS sequence"/>
</dbReference>
<dbReference type="GO" id="GO:0016987">
    <property type="term" value="F:sigma factor activity"/>
    <property type="evidence" value="ECO:0007669"/>
    <property type="project" value="UniProtKB-KW"/>
</dbReference>
<dbReference type="Gene3D" id="1.10.10.10">
    <property type="entry name" value="Winged helix-like DNA-binding domain superfamily/Winged helix DNA-binding domain"/>
    <property type="match status" value="1"/>
</dbReference>
<dbReference type="InterPro" id="IPR007627">
    <property type="entry name" value="RNA_pol_sigma70_r2"/>
</dbReference>
<keyword evidence="9" id="KW-1185">Reference proteome</keyword>
<accession>A0A6C2UAE7</accession>
<dbReference type="CDD" id="cd06171">
    <property type="entry name" value="Sigma70_r4"/>
    <property type="match status" value="1"/>
</dbReference>
<gene>
    <name evidence="8" type="primary">sigV</name>
    <name evidence="8" type="ORF">PDESU_05425</name>
</gene>
<dbReference type="InterPro" id="IPR013325">
    <property type="entry name" value="RNA_pol_sigma_r2"/>
</dbReference>
<dbReference type="PANTHER" id="PTHR43133">
    <property type="entry name" value="RNA POLYMERASE ECF-TYPE SIGMA FACTO"/>
    <property type="match status" value="1"/>
</dbReference>
<dbReference type="InterPro" id="IPR013249">
    <property type="entry name" value="RNA_pol_sigma70_r4_t2"/>
</dbReference>
<name>A0A6C2UAE7_PONDE</name>
<dbReference type="InterPro" id="IPR039425">
    <property type="entry name" value="RNA_pol_sigma-70-like"/>
</dbReference>
<dbReference type="RefSeq" id="WP_136082355.1">
    <property type="nucleotide sequence ID" value="NZ_CAAHFG010000004.1"/>
</dbReference>
<dbReference type="Pfam" id="PF04542">
    <property type="entry name" value="Sigma70_r2"/>
    <property type="match status" value="1"/>
</dbReference>
<evidence type="ECO:0000259" key="6">
    <source>
        <dbReference type="Pfam" id="PF04542"/>
    </source>
</evidence>
<evidence type="ECO:0000259" key="7">
    <source>
        <dbReference type="Pfam" id="PF08281"/>
    </source>
</evidence>
<sequence length="191" mass="22486">MNESRAIELCIKHRDPAGFEYLFKQFRREAYGHAFAFLNNHDEAMDACQECFSKAYGSMPRLKELKSFYPWFYSILRNHCMNVLRKQKRVRQHLDNEVADPVRQVETATPEFLAVKHEEYLQTWKTLEQLDVAFREILQLKYVEDKSYNEIAALLALPRGTVMSRLYHARKAFRAEYIKRESGKGGCHGSL</sequence>
<evidence type="ECO:0000256" key="5">
    <source>
        <dbReference type="ARBA" id="ARBA00023163"/>
    </source>
</evidence>
<dbReference type="Pfam" id="PF08281">
    <property type="entry name" value="Sigma70_r4_2"/>
    <property type="match status" value="1"/>
</dbReference>
<dbReference type="SUPFAM" id="SSF88659">
    <property type="entry name" value="Sigma3 and sigma4 domains of RNA polymerase sigma factors"/>
    <property type="match status" value="1"/>
</dbReference>
<dbReference type="InterPro" id="IPR014284">
    <property type="entry name" value="RNA_pol_sigma-70_dom"/>
</dbReference>